<protein>
    <submittedName>
        <fullName evidence="2">Uncharacterized protein</fullName>
    </submittedName>
</protein>
<name>A0A4P7NZX8_9GAMM</name>
<accession>A0A4P7NZX8</accession>
<dbReference type="OrthoDB" id="5615750at2"/>
<organism evidence="2 3">
    <name type="scientific">Hydrogenovibrio crunogenus</name>
    <dbReference type="NCBI Taxonomy" id="39765"/>
    <lineage>
        <taxon>Bacteria</taxon>
        <taxon>Pseudomonadati</taxon>
        <taxon>Pseudomonadota</taxon>
        <taxon>Gammaproteobacteria</taxon>
        <taxon>Thiotrichales</taxon>
        <taxon>Piscirickettsiaceae</taxon>
        <taxon>Hydrogenovibrio</taxon>
    </lineage>
</organism>
<dbReference type="RefSeq" id="WP_135795729.1">
    <property type="nucleotide sequence ID" value="NZ_CP032096.1"/>
</dbReference>
<keyword evidence="3" id="KW-1185">Reference proteome</keyword>
<reference evidence="2 3" key="1">
    <citation type="submission" date="2018-08" db="EMBL/GenBank/DDBJ databases">
        <title>Horizontal acquisition of hydrogen conversion ability and other habitat adaptations in Hydrogenovibrio crunogenus strains.</title>
        <authorList>
            <person name="Gonnella G."/>
            <person name="Adam N."/>
            <person name="Perner M."/>
        </authorList>
    </citation>
    <scope>NUCLEOTIDE SEQUENCE [LARGE SCALE GENOMIC DNA]</scope>
    <source>
        <strain evidence="2 3">SP-41</strain>
    </source>
</reference>
<sequence length="298" mass="34234" precursor="true">MGRRYSIRLAWMLSLWPFWFSLSNVSIADTPSQTSPFDPKVTLEYGFLNQGGIQGSNGKFSDHFYDFQIQNAVGYFGYTQWNLDWYNAEQLPFGNGQDQPINHLHKLKLGGKLGKRLNDRMRWINVIGASSAYEAEMEDSYSVNLRSFVMYQYHSDVTLLAGAMYNYHSVRSRLYPIVGASYRANAKQGVSAVIGFPRLFVAYGLTEQWKVSSGISYRQFMAKLANDSSIEPQGYVELQSWKGDVMVSFQPDAHWRVGVFGHYSADYRFAFYNREGIRQDQYKVQPSWGGGLKLDYQF</sequence>
<dbReference type="EMBL" id="CP032096">
    <property type="protein sequence ID" value="QBZ83075.1"/>
    <property type="molecule type" value="Genomic_DNA"/>
</dbReference>
<evidence type="ECO:0000313" key="3">
    <source>
        <dbReference type="Proteomes" id="UP000296201"/>
    </source>
</evidence>
<evidence type="ECO:0000313" key="2">
    <source>
        <dbReference type="EMBL" id="QBZ83075.1"/>
    </source>
</evidence>
<proteinExistence type="predicted"/>
<keyword evidence="1" id="KW-0732">Signal</keyword>
<evidence type="ECO:0000256" key="1">
    <source>
        <dbReference type="SAM" id="SignalP"/>
    </source>
</evidence>
<dbReference type="Proteomes" id="UP000296201">
    <property type="component" value="Chromosome"/>
</dbReference>
<dbReference type="AlphaFoldDB" id="A0A4P7NZX8"/>
<feature type="chain" id="PRO_5020415997" evidence="1">
    <location>
        <begin position="29"/>
        <end position="298"/>
    </location>
</feature>
<feature type="signal peptide" evidence="1">
    <location>
        <begin position="1"/>
        <end position="28"/>
    </location>
</feature>
<gene>
    <name evidence="2" type="ORF">GHNINEIG_01116</name>
</gene>